<name>A0A6M4ISS2_9BACT</name>
<dbReference type="AlphaFoldDB" id="A0A6M4ISS2"/>
<dbReference type="Proteomes" id="UP000500938">
    <property type="component" value="Chromosome"/>
</dbReference>
<dbReference type="PANTHER" id="PTHR43464">
    <property type="entry name" value="METHYLTRANSFERASE"/>
    <property type="match status" value="1"/>
</dbReference>
<keyword evidence="2 5" id="KW-0808">Transferase</keyword>
<dbReference type="SUPFAM" id="SSF53335">
    <property type="entry name" value="S-adenosyl-L-methionine-dependent methyltransferases"/>
    <property type="match status" value="1"/>
</dbReference>
<accession>A0A6M4ISS2</accession>
<dbReference type="Gene3D" id="3.40.50.150">
    <property type="entry name" value="Vaccinia Virus protein VP39"/>
    <property type="match status" value="1"/>
</dbReference>
<dbReference type="Pfam" id="PF08242">
    <property type="entry name" value="Methyltransf_12"/>
    <property type="match status" value="1"/>
</dbReference>
<dbReference type="RefSeq" id="WP_171226019.1">
    <property type="nucleotide sequence ID" value="NZ_CP053085.1"/>
</dbReference>
<evidence type="ECO:0000313" key="6">
    <source>
        <dbReference type="Proteomes" id="UP000500938"/>
    </source>
</evidence>
<dbReference type="GO" id="GO:0032259">
    <property type="term" value="P:methylation"/>
    <property type="evidence" value="ECO:0007669"/>
    <property type="project" value="UniProtKB-KW"/>
</dbReference>
<dbReference type="EMBL" id="CP053085">
    <property type="protein sequence ID" value="QJR36587.1"/>
    <property type="molecule type" value="Genomic_DNA"/>
</dbReference>
<sequence length="178" mass="19880">MKTAAELARQVSFVLHTAEWVLGRRVRTVLDVGCGEGNWYPALRALRPRVAYHGVDPSAYAVAKFGARRNLQQGGIEDLGSLDLREQYDLVVCCGMLNYLSVDQLTSGITHVAARTGGMAYLELFTKDDHFEGDTDWPPPQSASWYRRLIQRAGLVPVGMQCYVAEAEQYRVSSLERL</sequence>
<gene>
    <name evidence="5" type="ORF">HKW67_14250</name>
</gene>
<evidence type="ECO:0000313" key="5">
    <source>
        <dbReference type="EMBL" id="QJR36587.1"/>
    </source>
</evidence>
<keyword evidence="1 5" id="KW-0489">Methyltransferase</keyword>
<dbReference type="CDD" id="cd02440">
    <property type="entry name" value="AdoMet_MTases"/>
    <property type="match status" value="1"/>
</dbReference>
<protein>
    <submittedName>
        <fullName evidence="5">Class I SAM-dependent methyltransferase</fullName>
    </submittedName>
</protein>
<evidence type="ECO:0000256" key="3">
    <source>
        <dbReference type="ARBA" id="ARBA00022691"/>
    </source>
</evidence>
<feature type="domain" description="Methyltransferase type 12" evidence="4">
    <location>
        <begin position="30"/>
        <end position="113"/>
    </location>
</feature>
<evidence type="ECO:0000256" key="2">
    <source>
        <dbReference type="ARBA" id="ARBA00022679"/>
    </source>
</evidence>
<keyword evidence="6" id="KW-1185">Reference proteome</keyword>
<dbReference type="KEGG" id="ggr:HKW67_14250"/>
<organism evidence="5 6">
    <name type="scientific">Gemmatimonas groenlandica</name>
    <dbReference type="NCBI Taxonomy" id="2732249"/>
    <lineage>
        <taxon>Bacteria</taxon>
        <taxon>Pseudomonadati</taxon>
        <taxon>Gemmatimonadota</taxon>
        <taxon>Gemmatimonadia</taxon>
        <taxon>Gemmatimonadales</taxon>
        <taxon>Gemmatimonadaceae</taxon>
        <taxon>Gemmatimonas</taxon>
    </lineage>
</organism>
<dbReference type="GO" id="GO:0008168">
    <property type="term" value="F:methyltransferase activity"/>
    <property type="evidence" value="ECO:0007669"/>
    <property type="project" value="UniProtKB-KW"/>
</dbReference>
<dbReference type="InterPro" id="IPR013217">
    <property type="entry name" value="Methyltransf_12"/>
</dbReference>
<evidence type="ECO:0000259" key="4">
    <source>
        <dbReference type="Pfam" id="PF08242"/>
    </source>
</evidence>
<dbReference type="InterPro" id="IPR029063">
    <property type="entry name" value="SAM-dependent_MTases_sf"/>
</dbReference>
<dbReference type="PANTHER" id="PTHR43464:SF19">
    <property type="entry name" value="UBIQUINONE BIOSYNTHESIS O-METHYLTRANSFERASE, MITOCHONDRIAL"/>
    <property type="match status" value="1"/>
</dbReference>
<evidence type="ECO:0000256" key="1">
    <source>
        <dbReference type="ARBA" id="ARBA00022603"/>
    </source>
</evidence>
<proteinExistence type="predicted"/>
<reference evidence="5 6" key="1">
    <citation type="submission" date="2020-05" db="EMBL/GenBank/DDBJ databases">
        <title>Complete genome sequence of Gemmatimonas greenlandica TET16.</title>
        <authorList>
            <person name="Zeng Y."/>
        </authorList>
    </citation>
    <scope>NUCLEOTIDE SEQUENCE [LARGE SCALE GENOMIC DNA]</scope>
    <source>
        <strain evidence="5 6">TET16</strain>
    </source>
</reference>
<keyword evidence="3" id="KW-0949">S-adenosyl-L-methionine</keyword>